<reference evidence="4" key="1">
    <citation type="submission" date="2016-03" db="EMBL/GenBank/DDBJ databases">
        <authorList>
            <person name="Heylen K."/>
            <person name="De Vos P."/>
            <person name="Vekeman B."/>
        </authorList>
    </citation>
    <scope>NUCLEOTIDE SEQUENCE [LARGE SCALE GENOMIC DNA]</scope>
    <source>
        <strain evidence="4">R-45383</strain>
    </source>
</reference>
<evidence type="ECO:0000256" key="1">
    <source>
        <dbReference type="SAM" id="MobiDB-lite"/>
    </source>
</evidence>
<comment type="caution">
    <text evidence="3">The sequence shown here is derived from an EMBL/GenBank/DDBJ whole genome shotgun (WGS) entry which is preliminary data.</text>
</comment>
<dbReference type="NCBIfam" id="NF033171">
    <property type="entry name" value="lipo_LIC11139"/>
    <property type="match status" value="1"/>
</dbReference>
<feature type="signal peptide" evidence="2">
    <location>
        <begin position="1"/>
        <end position="18"/>
    </location>
</feature>
<dbReference type="PROSITE" id="PS51257">
    <property type="entry name" value="PROKAR_LIPOPROTEIN"/>
    <property type="match status" value="1"/>
</dbReference>
<evidence type="ECO:0000313" key="4">
    <source>
        <dbReference type="Proteomes" id="UP000077628"/>
    </source>
</evidence>
<accession>A0A177NVA1</accession>
<evidence type="ECO:0000313" key="3">
    <source>
        <dbReference type="EMBL" id="OAI21967.1"/>
    </source>
</evidence>
<evidence type="ECO:0000256" key="2">
    <source>
        <dbReference type="SAM" id="SignalP"/>
    </source>
</evidence>
<protein>
    <recommendedName>
        <fullName evidence="5">Lipoprotein</fullName>
    </recommendedName>
</protein>
<name>A0A177NVA1_9GAMM</name>
<evidence type="ECO:0008006" key="5">
    <source>
        <dbReference type="Google" id="ProtNLM"/>
    </source>
</evidence>
<dbReference type="AlphaFoldDB" id="A0A177NVA1"/>
<feature type="chain" id="PRO_5008069594" description="Lipoprotein" evidence="2">
    <location>
        <begin position="19"/>
        <end position="144"/>
    </location>
</feature>
<feature type="compositionally biased region" description="Low complexity" evidence="1">
    <location>
        <begin position="23"/>
        <end position="50"/>
    </location>
</feature>
<dbReference type="EMBL" id="LUUK01000086">
    <property type="protein sequence ID" value="OAI21967.1"/>
    <property type="molecule type" value="Genomic_DNA"/>
</dbReference>
<dbReference type="OrthoDB" id="5574156at2"/>
<dbReference type="RefSeq" id="WP_064026690.1">
    <property type="nucleotide sequence ID" value="NZ_LUUK01000086.1"/>
</dbReference>
<gene>
    <name evidence="3" type="ORF">A1355_22875</name>
</gene>
<feature type="region of interest" description="Disordered" evidence="1">
    <location>
        <begin position="23"/>
        <end position="59"/>
    </location>
</feature>
<feature type="region of interest" description="Disordered" evidence="1">
    <location>
        <begin position="123"/>
        <end position="144"/>
    </location>
</feature>
<keyword evidence="2" id="KW-0732">Signal</keyword>
<sequence length="144" mass="15156">MTPVKALILSSLTACLLAACSFSDSSKSSSDSSGSVSDMASSPISSSSDSSRTDQEKFEDSVADYTAEFVVGSSGSLDTFRAHVGELADKYGISNWEADRHSYLGIGRGLKKADLGKPQISAFTESLSGKDPMKQQAIEDGLKK</sequence>
<keyword evidence="4" id="KW-1185">Reference proteome</keyword>
<dbReference type="Proteomes" id="UP000077628">
    <property type="component" value="Unassembled WGS sequence"/>
</dbReference>
<organism evidence="3 4">
    <name type="scientific">Methylomonas koyamae</name>
    <dbReference type="NCBI Taxonomy" id="702114"/>
    <lineage>
        <taxon>Bacteria</taxon>
        <taxon>Pseudomonadati</taxon>
        <taxon>Pseudomonadota</taxon>
        <taxon>Gammaproteobacteria</taxon>
        <taxon>Methylococcales</taxon>
        <taxon>Methylococcaceae</taxon>
        <taxon>Methylomonas</taxon>
    </lineage>
</organism>
<proteinExistence type="predicted"/>